<dbReference type="InterPro" id="IPR007357">
    <property type="entry name" value="PhrB-like"/>
</dbReference>
<keyword evidence="1" id="KW-0456">Lyase</keyword>
<dbReference type="PANTHER" id="PTHR38657">
    <property type="entry name" value="SLR1343 PROTEIN"/>
    <property type="match status" value="1"/>
</dbReference>
<dbReference type="Pfam" id="PF04244">
    <property type="entry name" value="DPRP"/>
    <property type="match status" value="1"/>
</dbReference>
<dbReference type="Proteomes" id="UP000316598">
    <property type="component" value="Unassembled WGS sequence"/>
</dbReference>
<reference evidence="1 2" key="1">
    <citation type="submission" date="2019-02" db="EMBL/GenBank/DDBJ databases">
        <title>Deep-cultivation of Planctomycetes and their phenomic and genomic characterization uncovers novel biology.</title>
        <authorList>
            <person name="Wiegand S."/>
            <person name="Jogler M."/>
            <person name="Boedeker C."/>
            <person name="Pinto D."/>
            <person name="Vollmers J."/>
            <person name="Rivas-Marin E."/>
            <person name="Kohn T."/>
            <person name="Peeters S.H."/>
            <person name="Heuer A."/>
            <person name="Rast P."/>
            <person name="Oberbeckmann S."/>
            <person name="Bunk B."/>
            <person name="Jeske O."/>
            <person name="Meyerdierks A."/>
            <person name="Storesund J.E."/>
            <person name="Kallscheuer N."/>
            <person name="Luecker S."/>
            <person name="Lage O.M."/>
            <person name="Pohl T."/>
            <person name="Merkel B.J."/>
            <person name="Hornburger P."/>
            <person name="Mueller R.-W."/>
            <person name="Bruemmer F."/>
            <person name="Labrenz M."/>
            <person name="Spormann A.M."/>
            <person name="Op Den Camp H."/>
            <person name="Overmann J."/>
            <person name="Amann R."/>
            <person name="Jetten M.S.M."/>
            <person name="Mascher T."/>
            <person name="Medema M.H."/>
            <person name="Devos D.P."/>
            <person name="Kaster A.-K."/>
            <person name="Ovreas L."/>
            <person name="Rohde M."/>
            <person name="Galperin M.Y."/>
            <person name="Jogler C."/>
        </authorList>
    </citation>
    <scope>NUCLEOTIDE SEQUENCE [LARGE SCALE GENOMIC DNA]</scope>
    <source>
        <strain evidence="1 2">Pla22</strain>
    </source>
</reference>
<dbReference type="GO" id="GO:0016829">
    <property type="term" value="F:lyase activity"/>
    <property type="evidence" value="ECO:0007669"/>
    <property type="project" value="UniProtKB-KW"/>
</dbReference>
<name>A0A5C5WUJ2_9BACT</name>
<dbReference type="PANTHER" id="PTHR38657:SF1">
    <property type="entry name" value="SLR1343 PROTEIN"/>
    <property type="match status" value="1"/>
</dbReference>
<sequence length="520" mass="60368">MTRIRNLIVVLGDQLNHDSSAFDDFDASCDRVWMAENQEEATHVWCHKFRLVAFFAPMRHFRDELKESGKEVIYHELPKDGRKARTSSFASLLRETLESHPIERVVMVQPGDYRVEESIRSVVDEQKVKFDKRDDRSFFCSIEQFADWADGRKSMVLEQFYRTMRKEHDVLVDADGKPEGGDWNYDSENRGKFGKGGPKDVPSLPSFRRDKITEEVIEMVNSRFADHPGKCDGFDLPVNRDQALAYLDDFVSHRLSEFGTYQDAMWSEQKFLYHSRLSNAINLHLLSPREVVDAAIVAYKEDQAPLNSVEGFIRQILGWREYVRGMYWTRMPEYGEKNALQCDESQDVPSFFWDGETKMACVADSMRLLIETAYAHHIQRLMVLGLFAQLYGVHPSKFNDWHMAMYADAIDWVSLPNALGMSQHGDGGVMATKPYCASGNYINRMSNYCKSCPYKPGEATGEDACPFTTLYWDFLDRHYDRFKKNNRMAMQLKHVERKDKKELHQIRVRAKQIREGAIEI</sequence>
<dbReference type="SUPFAM" id="SSF48173">
    <property type="entry name" value="Cryptochrome/photolyase FAD-binding domain"/>
    <property type="match status" value="1"/>
</dbReference>
<evidence type="ECO:0000313" key="1">
    <source>
        <dbReference type="EMBL" id="TWT54407.1"/>
    </source>
</evidence>
<proteinExistence type="predicted"/>
<accession>A0A5C5WUJ2</accession>
<dbReference type="InterPro" id="IPR052551">
    <property type="entry name" value="UV-DNA_repair_photolyase"/>
</dbReference>
<comment type="caution">
    <text evidence="1">The sequence shown here is derived from an EMBL/GenBank/DDBJ whole genome shotgun (WGS) entry which is preliminary data.</text>
</comment>
<evidence type="ECO:0000313" key="2">
    <source>
        <dbReference type="Proteomes" id="UP000316598"/>
    </source>
</evidence>
<dbReference type="EMBL" id="SJPI01000001">
    <property type="protein sequence ID" value="TWT54407.1"/>
    <property type="molecule type" value="Genomic_DNA"/>
</dbReference>
<gene>
    <name evidence="1" type="ORF">Pla22_20540</name>
</gene>
<dbReference type="Gene3D" id="3.40.50.620">
    <property type="entry name" value="HUPs"/>
    <property type="match status" value="1"/>
</dbReference>
<dbReference type="InterPro" id="IPR036134">
    <property type="entry name" value="Crypto/Photolyase_FAD-like_sf"/>
</dbReference>
<dbReference type="RefSeq" id="WP_146514456.1">
    <property type="nucleotide sequence ID" value="NZ_SJPI01000001.1"/>
</dbReference>
<organism evidence="1 2">
    <name type="scientific">Rubripirellula amarantea</name>
    <dbReference type="NCBI Taxonomy" id="2527999"/>
    <lineage>
        <taxon>Bacteria</taxon>
        <taxon>Pseudomonadati</taxon>
        <taxon>Planctomycetota</taxon>
        <taxon>Planctomycetia</taxon>
        <taxon>Pirellulales</taxon>
        <taxon>Pirellulaceae</taxon>
        <taxon>Rubripirellula</taxon>
    </lineage>
</organism>
<keyword evidence="2" id="KW-1185">Reference proteome</keyword>
<dbReference type="AlphaFoldDB" id="A0A5C5WUJ2"/>
<dbReference type="Gene3D" id="1.25.40.80">
    <property type="match status" value="1"/>
</dbReference>
<dbReference type="InterPro" id="IPR014729">
    <property type="entry name" value="Rossmann-like_a/b/a_fold"/>
</dbReference>
<dbReference type="OrthoDB" id="5288100at2"/>
<dbReference type="Gene3D" id="1.10.579.10">
    <property type="entry name" value="DNA Cyclobutane Dipyrimidine Photolyase, subunit A, domain 3"/>
    <property type="match status" value="1"/>
</dbReference>
<dbReference type="Gene3D" id="1.10.10.1710">
    <property type="entry name" value="Deoxyribodipyrimidine photolyase-related"/>
    <property type="match status" value="1"/>
</dbReference>
<protein>
    <submittedName>
        <fullName evidence="1">Deoxyribodipyrimidine photo-lyase-related protein</fullName>
    </submittedName>
</protein>